<dbReference type="AlphaFoldDB" id="A0A941JL99"/>
<dbReference type="InterPro" id="IPR006059">
    <property type="entry name" value="SBP"/>
</dbReference>
<dbReference type="PANTHER" id="PTHR30222:SF17">
    <property type="entry name" value="SPERMIDINE_PUTRESCINE-BINDING PERIPLASMIC PROTEIN"/>
    <property type="match status" value="1"/>
</dbReference>
<evidence type="ECO:0000256" key="4">
    <source>
        <dbReference type="ARBA" id="ARBA00022764"/>
    </source>
</evidence>
<keyword evidence="4" id="KW-0574">Periplasm</keyword>
<dbReference type="InterPro" id="IPR001188">
    <property type="entry name" value="Sperm_putr-bd"/>
</dbReference>
<dbReference type="EMBL" id="JADQBC010000013">
    <property type="protein sequence ID" value="MBR8826859.1"/>
    <property type="molecule type" value="Genomic_DNA"/>
</dbReference>
<dbReference type="PANTHER" id="PTHR30222">
    <property type="entry name" value="SPERMIDINE/PUTRESCINE-BINDING PERIPLASMIC PROTEIN"/>
    <property type="match status" value="1"/>
</dbReference>
<proteinExistence type="predicted"/>
<dbReference type="PROSITE" id="PS51257">
    <property type="entry name" value="PROKAR_LIPOPROTEIN"/>
    <property type="match status" value="1"/>
</dbReference>
<organism evidence="5 6">
    <name type="scientific">Gomphosphaeria aponina SAG 52.96 = DSM 107014</name>
    <dbReference type="NCBI Taxonomy" id="1521640"/>
    <lineage>
        <taxon>Bacteria</taxon>
        <taxon>Bacillati</taxon>
        <taxon>Cyanobacteriota</taxon>
        <taxon>Cyanophyceae</taxon>
        <taxon>Oscillatoriophycideae</taxon>
        <taxon>Chroococcales</taxon>
        <taxon>Gomphosphaeriaceae</taxon>
        <taxon>Gomphosphaeria</taxon>
    </lineage>
</organism>
<comment type="subcellular location">
    <subcellularLocation>
        <location evidence="1">Periplasm</location>
    </subcellularLocation>
</comment>
<dbReference type="SUPFAM" id="SSF53850">
    <property type="entry name" value="Periplasmic binding protein-like II"/>
    <property type="match status" value="1"/>
</dbReference>
<keyword evidence="3" id="KW-0732">Signal</keyword>
<evidence type="ECO:0000256" key="2">
    <source>
        <dbReference type="ARBA" id="ARBA00022448"/>
    </source>
</evidence>
<comment type="caution">
    <text evidence="5">The sequence shown here is derived from an EMBL/GenBank/DDBJ whole genome shotgun (WGS) entry which is preliminary data.</text>
</comment>
<evidence type="ECO:0000313" key="6">
    <source>
        <dbReference type="Proteomes" id="UP000767446"/>
    </source>
</evidence>
<dbReference type="GO" id="GO:0042597">
    <property type="term" value="C:periplasmic space"/>
    <property type="evidence" value="ECO:0007669"/>
    <property type="project" value="UniProtKB-SubCell"/>
</dbReference>
<dbReference type="PRINTS" id="PR00909">
    <property type="entry name" value="SPERMDNBNDNG"/>
</dbReference>
<gene>
    <name evidence="5" type="ORF">DSM107014_02970</name>
</gene>
<accession>A0A941JL99</accession>
<dbReference type="Proteomes" id="UP000767446">
    <property type="component" value="Unassembled WGS sequence"/>
</dbReference>
<evidence type="ECO:0000313" key="5">
    <source>
        <dbReference type="EMBL" id="MBR8826859.1"/>
    </source>
</evidence>
<dbReference type="Gene3D" id="3.40.190.10">
    <property type="entry name" value="Periplasmic binding protein-like II"/>
    <property type="match status" value="2"/>
</dbReference>
<sequence length="386" mass="43183">MIARRSFLIGAGSIAIAQLLTGCGAEQSALVVGFLAGSIPPQLLGKFRQQLTQGEKLRFEGATKLLDLFTLLLTWREQEGERETGGKGNIPFTQNITPIADLVTVGNYWLTEAIQKQLIQPLEVKALPSWENLPALWQKLVLRNERGELAANGSVWGAPYRTGATVIAYRTDKLEQLGWTPTDWNALWREELRGRFSLLDHPREVIGLTLKKLGHGYNTHDLAAVPELRSALIKLNQQVKFYSSDNYLQPLILGDTWLAVGWQTDIVPLLKSYPEIKMVVPQSGTSLWADIWVKPKLANADNIRSPEWIDFCWQPESASLISLFTDAASPVIFGLEPGELSQDLLSKSEILLSAEIIEKSDFILPLPLDVEQKYNSLWKEIRMVNG</sequence>
<dbReference type="GO" id="GO:0019808">
    <property type="term" value="F:polyamine binding"/>
    <property type="evidence" value="ECO:0007669"/>
    <property type="project" value="InterPro"/>
</dbReference>
<dbReference type="Pfam" id="PF13416">
    <property type="entry name" value="SBP_bac_8"/>
    <property type="match status" value="1"/>
</dbReference>
<dbReference type="GO" id="GO:0015846">
    <property type="term" value="P:polyamine transport"/>
    <property type="evidence" value="ECO:0007669"/>
    <property type="project" value="InterPro"/>
</dbReference>
<name>A0A941JL99_9CHRO</name>
<reference evidence="5" key="1">
    <citation type="submission" date="2021-02" db="EMBL/GenBank/DDBJ databases">
        <title>Metagenome analyses of Stigonema ocellatum DSM 106950, Chlorogloea purpurea SAG 13.99 and Gomphosphaeria aponina DSM 107014.</title>
        <authorList>
            <person name="Marter P."/>
            <person name="Huang S."/>
        </authorList>
    </citation>
    <scope>NUCLEOTIDE SEQUENCE</scope>
    <source>
        <strain evidence="5">JP213</strain>
    </source>
</reference>
<keyword evidence="2" id="KW-0813">Transport</keyword>
<protein>
    <submittedName>
        <fullName evidence="5">Extracellular solute-binding protein</fullName>
    </submittedName>
</protein>
<evidence type="ECO:0000256" key="3">
    <source>
        <dbReference type="ARBA" id="ARBA00022729"/>
    </source>
</evidence>
<evidence type="ECO:0000256" key="1">
    <source>
        <dbReference type="ARBA" id="ARBA00004418"/>
    </source>
</evidence>